<dbReference type="EMBL" id="CM046389">
    <property type="protein sequence ID" value="KAI8569878.1"/>
    <property type="molecule type" value="Genomic_DNA"/>
</dbReference>
<keyword evidence="2" id="KW-1185">Reference proteome</keyword>
<proteinExistence type="predicted"/>
<protein>
    <submittedName>
        <fullName evidence="1">Uncharacterized protein</fullName>
    </submittedName>
</protein>
<sequence>MRKAEKAVLGMEGGTYLSGFAMPHDRLDDLRRRGYHIVSGAVDVGLFRSAAVEDVRKFKSSLAEESGDEEEAVEGGKESDDDDDEKYWSE</sequence>
<evidence type="ECO:0000313" key="1">
    <source>
        <dbReference type="EMBL" id="KAI8569878.1"/>
    </source>
</evidence>
<comment type="caution">
    <text evidence="1">The sequence shown here is derived from an EMBL/GenBank/DDBJ whole genome shotgun (WGS) entry which is preliminary data.</text>
</comment>
<evidence type="ECO:0000313" key="2">
    <source>
        <dbReference type="Proteomes" id="UP001062846"/>
    </source>
</evidence>
<reference evidence="1" key="1">
    <citation type="submission" date="2022-02" db="EMBL/GenBank/DDBJ databases">
        <title>Plant Genome Project.</title>
        <authorList>
            <person name="Zhang R.-G."/>
        </authorList>
    </citation>
    <scope>NUCLEOTIDE SEQUENCE</scope>
    <source>
        <strain evidence="1">AT1</strain>
    </source>
</reference>
<organism evidence="1 2">
    <name type="scientific">Rhododendron molle</name>
    <name type="common">Chinese azalea</name>
    <name type="synonym">Azalea mollis</name>
    <dbReference type="NCBI Taxonomy" id="49168"/>
    <lineage>
        <taxon>Eukaryota</taxon>
        <taxon>Viridiplantae</taxon>
        <taxon>Streptophyta</taxon>
        <taxon>Embryophyta</taxon>
        <taxon>Tracheophyta</taxon>
        <taxon>Spermatophyta</taxon>
        <taxon>Magnoliopsida</taxon>
        <taxon>eudicotyledons</taxon>
        <taxon>Gunneridae</taxon>
        <taxon>Pentapetalae</taxon>
        <taxon>asterids</taxon>
        <taxon>Ericales</taxon>
        <taxon>Ericaceae</taxon>
        <taxon>Ericoideae</taxon>
        <taxon>Rhodoreae</taxon>
        <taxon>Rhododendron</taxon>
    </lineage>
</organism>
<dbReference type="Proteomes" id="UP001062846">
    <property type="component" value="Chromosome 2"/>
</dbReference>
<gene>
    <name evidence="1" type="ORF">RHMOL_Rhmol02G0311400</name>
</gene>
<accession>A0ACC0PYM6</accession>
<name>A0ACC0PYM6_RHOML</name>